<sequence>MSSKPKILLTGATGYVGGTVLHHLLATPSLTSVITPSNPVTLPVRAPLDRLAKLTAAYGSRVNPVPFTSLDDTATLRTLASQHDIVINAGSGFHPASAEALVQGLAARRSHAKTPAVWMVHTSGASNIADKPVTGTRRPDAEYEDARAEDVFAFEDAENRRDWYPQRAAELVVLRTAERLGVAAASIQSPCIFGTGAGLFQKAGLMIPVMMKFVLDNGFGFTVGDGSGVIDWVHVSDLAGLYVLCVEDVVANGGVNIPTARRGIIFPTVGRTLTADIARKCLDVAFATGNLPREGGPREKEMRVFTVAEAAVTTAGNEAVAETGYIGHRRTKGTVARERLGWKPVHTEEAWERDFEVELRAALNGQRTASTMGSCIAETK</sequence>
<dbReference type="SUPFAM" id="SSF51735">
    <property type="entry name" value="NAD(P)-binding Rossmann-fold domains"/>
    <property type="match status" value="1"/>
</dbReference>
<organism evidence="2 3">
    <name type="scientific">Colletotrichum sidae</name>
    <dbReference type="NCBI Taxonomy" id="1347389"/>
    <lineage>
        <taxon>Eukaryota</taxon>
        <taxon>Fungi</taxon>
        <taxon>Dikarya</taxon>
        <taxon>Ascomycota</taxon>
        <taxon>Pezizomycotina</taxon>
        <taxon>Sordariomycetes</taxon>
        <taxon>Hypocreomycetidae</taxon>
        <taxon>Glomerellales</taxon>
        <taxon>Glomerellaceae</taxon>
        <taxon>Colletotrichum</taxon>
        <taxon>Colletotrichum orbiculare species complex</taxon>
    </lineage>
</organism>
<comment type="caution">
    <text evidence="2">The sequence shown here is derived from an EMBL/GenBank/DDBJ whole genome shotgun (WGS) entry which is preliminary data.</text>
</comment>
<evidence type="ECO:0000313" key="2">
    <source>
        <dbReference type="EMBL" id="TEA14537.1"/>
    </source>
</evidence>
<dbReference type="Gene3D" id="3.40.50.720">
    <property type="entry name" value="NAD(P)-binding Rossmann-like Domain"/>
    <property type="match status" value="1"/>
</dbReference>
<accession>A0A4R8TAU1</accession>
<dbReference type="Pfam" id="PF01370">
    <property type="entry name" value="Epimerase"/>
    <property type="match status" value="1"/>
</dbReference>
<dbReference type="EMBL" id="QAPF01000160">
    <property type="protein sequence ID" value="TEA14537.1"/>
    <property type="molecule type" value="Genomic_DNA"/>
</dbReference>
<dbReference type="GO" id="GO:0004029">
    <property type="term" value="F:aldehyde dehydrogenase (NAD+) activity"/>
    <property type="evidence" value="ECO:0007669"/>
    <property type="project" value="TreeGrafter"/>
</dbReference>
<gene>
    <name evidence="2" type="ORF">C8034_v003441</name>
</gene>
<proteinExistence type="predicted"/>
<dbReference type="PANTHER" id="PTHR48079">
    <property type="entry name" value="PROTEIN YEEZ"/>
    <property type="match status" value="1"/>
</dbReference>
<dbReference type="GO" id="GO:0005737">
    <property type="term" value="C:cytoplasm"/>
    <property type="evidence" value="ECO:0007669"/>
    <property type="project" value="TreeGrafter"/>
</dbReference>
<name>A0A4R8TAU1_9PEZI</name>
<dbReference type="PANTHER" id="PTHR48079:SF6">
    <property type="entry name" value="NAD(P)-BINDING DOMAIN-CONTAINING PROTEIN-RELATED"/>
    <property type="match status" value="1"/>
</dbReference>
<dbReference type="InterPro" id="IPR051783">
    <property type="entry name" value="NAD(P)-dependent_oxidoreduct"/>
</dbReference>
<feature type="domain" description="NAD-dependent epimerase/dehydratase" evidence="1">
    <location>
        <begin position="7"/>
        <end position="253"/>
    </location>
</feature>
<dbReference type="InterPro" id="IPR036291">
    <property type="entry name" value="NAD(P)-bd_dom_sf"/>
</dbReference>
<keyword evidence="3" id="KW-1185">Reference proteome</keyword>
<dbReference type="InterPro" id="IPR001509">
    <property type="entry name" value="Epimerase_deHydtase"/>
</dbReference>
<dbReference type="AlphaFoldDB" id="A0A4R8TAU1"/>
<reference evidence="2 3" key="1">
    <citation type="submission" date="2018-11" db="EMBL/GenBank/DDBJ databases">
        <title>Genome sequence and assembly of Colletotrichum sidae.</title>
        <authorList>
            <person name="Gan P."/>
            <person name="Shirasu K."/>
        </authorList>
    </citation>
    <scope>NUCLEOTIDE SEQUENCE [LARGE SCALE GENOMIC DNA]</scope>
    <source>
        <strain evidence="2 3">CBS 518.97</strain>
    </source>
</reference>
<evidence type="ECO:0000259" key="1">
    <source>
        <dbReference type="Pfam" id="PF01370"/>
    </source>
</evidence>
<protein>
    <recommendedName>
        <fullName evidence="1">NAD-dependent epimerase/dehydratase domain-containing protein</fullName>
    </recommendedName>
</protein>
<evidence type="ECO:0000313" key="3">
    <source>
        <dbReference type="Proteomes" id="UP000295604"/>
    </source>
</evidence>
<dbReference type="Proteomes" id="UP000295604">
    <property type="component" value="Unassembled WGS sequence"/>
</dbReference>